<evidence type="ECO:0008006" key="9">
    <source>
        <dbReference type="Google" id="ProtNLM"/>
    </source>
</evidence>
<dbReference type="Gene3D" id="3.30.230.10">
    <property type="match status" value="1"/>
</dbReference>
<evidence type="ECO:0000313" key="8">
    <source>
        <dbReference type="Proteomes" id="UP000037069"/>
    </source>
</evidence>
<dbReference type="Pfam" id="PF00288">
    <property type="entry name" value="GHMP_kinases_N"/>
    <property type="match status" value="1"/>
</dbReference>
<dbReference type="NCBIfam" id="TIGR00131">
    <property type="entry name" value="gal_kin"/>
    <property type="match status" value="1"/>
</dbReference>
<keyword evidence="2" id="KW-0547">Nucleotide-binding</keyword>
<dbReference type="PIRSF" id="PIRSF000530">
    <property type="entry name" value="Galactokinase"/>
    <property type="match status" value="1"/>
</dbReference>
<dbReference type="InterPro" id="IPR019741">
    <property type="entry name" value="Galactokinase_CS"/>
</dbReference>
<evidence type="ECO:0000259" key="4">
    <source>
        <dbReference type="Pfam" id="PF00288"/>
    </source>
</evidence>
<dbReference type="SUPFAM" id="SSF55060">
    <property type="entry name" value="GHMP Kinase, C-terminal domain"/>
    <property type="match status" value="1"/>
</dbReference>
<dbReference type="Pfam" id="PF08544">
    <property type="entry name" value="GHMP_kinases_C"/>
    <property type="match status" value="1"/>
</dbReference>
<dbReference type="Proteomes" id="UP000037069">
    <property type="component" value="Unassembled WGS sequence"/>
</dbReference>
<keyword evidence="3" id="KW-0067">ATP-binding</keyword>
<dbReference type="GO" id="GO:0006012">
    <property type="term" value="P:galactose metabolic process"/>
    <property type="evidence" value="ECO:0007669"/>
    <property type="project" value="InterPro"/>
</dbReference>
<dbReference type="PANTHER" id="PTHR10457">
    <property type="entry name" value="MEVALONATE KINASE/GALACTOKINASE"/>
    <property type="match status" value="1"/>
</dbReference>
<comment type="caution">
    <text evidence="7">The sequence shown here is derived from an EMBL/GenBank/DDBJ whole genome shotgun (WGS) entry which is preliminary data.</text>
</comment>
<dbReference type="OMA" id="GFHDTYF"/>
<evidence type="ECO:0000256" key="1">
    <source>
        <dbReference type="ARBA" id="ARBA00006566"/>
    </source>
</evidence>
<dbReference type="InterPro" id="IPR006206">
    <property type="entry name" value="Mevalonate/galactokinase"/>
</dbReference>
<evidence type="ECO:0000256" key="3">
    <source>
        <dbReference type="ARBA" id="ARBA00022840"/>
    </source>
</evidence>
<dbReference type="GO" id="GO:0005524">
    <property type="term" value="F:ATP binding"/>
    <property type="evidence" value="ECO:0007669"/>
    <property type="project" value="UniProtKB-KW"/>
</dbReference>
<dbReference type="InterPro" id="IPR020568">
    <property type="entry name" value="Ribosomal_Su5_D2-typ_SF"/>
</dbReference>
<reference evidence="7 8" key="1">
    <citation type="journal article" date="2015" name="Nat. Commun.">
        <title>Lucilia cuprina genome unlocks parasitic fly biology to underpin future interventions.</title>
        <authorList>
            <person name="Anstead C.A."/>
            <person name="Korhonen P.K."/>
            <person name="Young N.D."/>
            <person name="Hall R.S."/>
            <person name="Jex A.R."/>
            <person name="Murali S.C."/>
            <person name="Hughes D.S."/>
            <person name="Lee S.F."/>
            <person name="Perry T."/>
            <person name="Stroehlein A.J."/>
            <person name="Ansell B.R."/>
            <person name="Breugelmans B."/>
            <person name="Hofmann A."/>
            <person name="Qu J."/>
            <person name="Dugan S."/>
            <person name="Lee S.L."/>
            <person name="Chao H."/>
            <person name="Dinh H."/>
            <person name="Han Y."/>
            <person name="Doddapaneni H.V."/>
            <person name="Worley K.C."/>
            <person name="Muzny D.M."/>
            <person name="Ioannidis P."/>
            <person name="Waterhouse R.M."/>
            <person name="Zdobnov E.M."/>
            <person name="James P.J."/>
            <person name="Bagnall N.H."/>
            <person name="Kotze A.C."/>
            <person name="Gibbs R.A."/>
            <person name="Richards S."/>
            <person name="Batterham P."/>
            <person name="Gasser R.B."/>
        </authorList>
    </citation>
    <scope>NUCLEOTIDE SEQUENCE [LARGE SCALE GENOMIC DNA]</scope>
    <source>
        <strain evidence="7 8">LS</strain>
        <tissue evidence="7">Full body</tissue>
    </source>
</reference>
<gene>
    <name evidence="7" type="ORF">FF38_00459</name>
</gene>
<dbReference type="PANTHER" id="PTHR10457:SF7">
    <property type="entry name" value="GALACTOKINASE-RELATED"/>
    <property type="match status" value="1"/>
</dbReference>
<organism evidence="7 8">
    <name type="scientific">Lucilia cuprina</name>
    <name type="common">Green bottle fly</name>
    <name type="synonym">Australian sheep blowfly</name>
    <dbReference type="NCBI Taxonomy" id="7375"/>
    <lineage>
        <taxon>Eukaryota</taxon>
        <taxon>Metazoa</taxon>
        <taxon>Ecdysozoa</taxon>
        <taxon>Arthropoda</taxon>
        <taxon>Hexapoda</taxon>
        <taxon>Insecta</taxon>
        <taxon>Pterygota</taxon>
        <taxon>Neoptera</taxon>
        <taxon>Endopterygota</taxon>
        <taxon>Diptera</taxon>
        <taxon>Brachycera</taxon>
        <taxon>Muscomorpha</taxon>
        <taxon>Oestroidea</taxon>
        <taxon>Calliphoridae</taxon>
        <taxon>Luciliinae</taxon>
        <taxon>Lucilia</taxon>
    </lineage>
</organism>
<dbReference type="InterPro" id="IPR013750">
    <property type="entry name" value="GHMP_kinase_C_dom"/>
</dbReference>
<dbReference type="SUPFAM" id="SSF54211">
    <property type="entry name" value="Ribosomal protein S5 domain 2-like"/>
    <property type="match status" value="1"/>
</dbReference>
<dbReference type="GO" id="GO:0004335">
    <property type="term" value="F:galactokinase activity"/>
    <property type="evidence" value="ECO:0007669"/>
    <property type="project" value="InterPro"/>
</dbReference>
<dbReference type="InterPro" id="IPR019539">
    <property type="entry name" value="GalKase_N"/>
</dbReference>
<feature type="domain" description="GHMP kinase N-terminal" evidence="4">
    <location>
        <begin position="138"/>
        <end position="213"/>
    </location>
</feature>
<dbReference type="InterPro" id="IPR000705">
    <property type="entry name" value="Galactokinase"/>
</dbReference>
<feature type="domain" description="Galactokinase N-terminal" evidence="6">
    <location>
        <begin position="36"/>
        <end position="83"/>
    </location>
</feature>
<dbReference type="InterPro" id="IPR006204">
    <property type="entry name" value="GHMP_kinase_N_dom"/>
</dbReference>
<feature type="domain" description="GHMP kinase C-terminal" evidence="5">
    <location>
        <begin position="391"/>
        <end position="457"/>
    </location>
</feature>
<dbReference type="GO" id="GO:0005829">
    <property type="term" value="C:cytosol"/>
    <property type="evidence" value="ECO:0007669"/>
    <property type="project" value="TreeGrafter"/>
</dbReference>
<accession>A0A0L0CIA0</accession>
<dbReference type="STRING" id="7375.A0A0L0CIA0"/>
<protein>
    <recommendedName>
        <fullName evidence="9">N-acetylgalactosamine kinase</fullName>
    </recommendedName>
</protein>
<dbReference type="PROSITE" id="PS00106">
    <property type="entry name" value="GALACTOKINASE"/>
    <property type="match status" value="1"/>
</dbReference>
<keyword evidence="8" id="KW-1185">Reference proteome</keyword>
<dbReference type="Gene3D" id="3.30.70.3170">
    <property type="match status" value="1"/>
</dbReference>
<dbReference type="Pfam" id="PF10509">
    <property type="entry name" value="GalKase_gal_bdg"/>
    <property type="match status" value="1"/>
</dbReference>
<dbReference type="AlphaFoldDB" id="A0A0L0CIA0"/>
<dbReference type="EMBL" id="JRES01000356">
    <property type="protein sequence ID" value="KNC31970.1"/>
    <property type="molecule type" value="Genomic_DNA"/>
</dbReference>
<dbReference type="Gene3D" id="1.20.1440.340">
    <property type="match status" value="1"/>
</dbReference>
<evidence type="ECO:0000313" key="7">
    <source>
        <dbReference type="EMBL" id="KNC31970.1"/>
    </source>
</evidence>
<sequence length="498" mass="56103">MTDTCANGDLSATYVSTTEINRNHRLFDRLQELREFYVKEFSQEPQFFVRVPGRVNIIGEHVDYCGYPVLPMAIDQCILLAVGYDENSPNLQLKNIEQTKYADYTCDVSNIKIDLPKNGGPEWYKYYLCGVKGIYETLTIANKHYGMTIALSGNIPPGSGVSSSSALVSSSVLATAAIYKIKLDRKRLASISAVCERYIGTQGGGMDQAIAYLAKEGCAQFIEFHPELKATPLQLPDGACFVVANSLAEINKAATSDFNERVVECRLGCRLIAFYKNFENWRQFLRFIDLQEALGCSLKDMENYALEFVNKDIYKRSELCNIFQIDDQTFQREFLTCNTQHMQEFKLKQRTLHVIQESLRVRTFRSLCEQKPANGVHCNGNSDSHNVIISKLSQLMRQSHESLKTLYECSHPDLDRLVKISDECDIGARLTGAGWGGCIVALCDSVESSQKYISTLKEKYFALLPPHILEQHAHNDFESVVFATCPRDGAEIIILSNN</sequence>
<comment type="similarity">
    <text evidence="1">Belongs to the GHMP kinase family. GalK subfamily.</text>
</comment>
<dbReference type="PRINTS" id="PR00473">
    <property type="entry name" value="GALCTOKINASE"/>
</dbReference>
<evidence type="ECO:0000256" key="2">
    <source>
        <dbReference type="ARBA" id="ARBA00022741"/>
    </source>
</evidence>
<dbReference type="OrthoDB" id="187738at2759"/>
<name>A0A0L0CIA0_LUCCU</name>
<dbReference type="InterPro" id="IPR036554">
    <property type="entry name" value="GHMP_kinase_C_sf"/>
</dbReference>
<evidence type="ECO:0000259" key="5">
    <source>
        <dbReference type="Pfam" id="PF08544"/>
    </source>
</evidence>
<dbReference type="PRINTS" id="PR00959">
    <property type="entry name" value="MEVGALKINASE"/>
</dbReference>
<evidence type="ECO:0000259" key="6">
    <source>
        <dbReference type="Pfam" id="PF10509"/>
    </source>
</evidence>
<proteinExistence type="inferred from homology"/>
<dbReference type="InterPro" id="IPR014721">
    <property type="entry name" value="Ribsml_uS5_D2-typ_fold_subgr"/>
</dbReference>